<keyword evidence="2" id="KW-1185">Reference proteome</keyword>
<dbReference type="EMBL" id="FQWF01000012">
    <property type="protein sequence ID" value="SHG96052.1"/>
    <property type="molecule type" value="Genomic_DNA"/>
</dbReference>
<gene>
    <name evidence="1" type="ORF">SAMN05444372_11241</name>
</gene>
<organism evidence="1 2">
    <name type="scientific">Flavobacterium micromati</name>
    <dbReference type="NCBI Taxonomy" id="229205"/>
    <lineage>
        <taxon>Bacteria</taxon>
        <taxon>Pseudomonadati</taxon>
        <taxon>Bacteroidota</taxon>
        <taxon>Flavobacteriia</taxon>
        <taxon>Flavobacteriales</taxon>
        <taxon>Flavobacteriaceae</taxon>
        <taxon>Flavobacterium</taxon>
    </lineage>
</organism>
<reference evidence="2" key="1">
    <citation type="submission" date="2016-11" db="EMBL/GenBank/DDBJ databases">
        <authorList>
            <person name="Varghese N."/>
            <person name="Submissions S."/>
        </authorList>
    </citation>
    <scope>NUCLEOTIDE SEQUENCE [LARGE SCALE GENOMIC DNA]</scope>
    <source>
        <strain evidence="2">DSM 17659</strain>
    </source>
</reference>
<dbReference type="OrthoDB" id="603275at2"/>
<evidence type="ECO:0000313" key="2">
    <source>
        <dbReference type="Proteomes" id="UP000184020"/>
    </source>
</evidence>
<dbReference type="RefSeq" id="WP_073021157.1">
    <property type="nucleotide sequence ID" value="NZ_FQWF01000012.1"/>
</dbReference>
<dbReference type="GO" id="GO:0004180">
    <property type="term" value="F:carboxypeptidase activity"/>
    <property type="evidence" value="ECO:0007669"/>
    <property type="project" value="UniProtKB-KW"/>
</dbReference>
<keyword evidence="1" id="KW-0645">Protease</keyword>
<name>A0A1M5P2P3_9FLAO</name>
<dbReference type="SUPFAM" id="SSF49464">
    <property type="entry name" value="Carboxypeptidase regulatory domain-like"/>
    <property type="match status" value="1"/>
</dbReference>
<dbReference type="Proteomes" id="UP000184020">
    <property type="component" value="Unassembled WGS sequence"/>
</dbReference>
<sequence>MKLVLSHIVIFFLLLPLSVVFGQTFEIAGLVSNLQDDPVAGATIVLYEQDSTIIGYTTTNEIGAYKLNKKTMHGYFLEVSQPRYITTYHTITSAQASKDKLTINFKLTENVNQLDEIILISPNIPKDTVNLDLEKLNLFEDNNLKEILEKIPNFKIGDNGSIIYNGKAIEKILVNNKASFINQNTIALESIEKKIIEGISVINNYQGDFTLNFKESQESVLNIATSNLNQNILTGSVTAKYGIDAKYSFYGRLFLFSKNINTFLRTNTNNIGDISFNYDEINKLIGNGQPLSPYMIQGLNTLFSSNENLAKDFLTTSDLTFRKQTSNLKISGTIYHIAPNRTESLFKSLTTVDNRALLRSEIEGIYRSNAIIALLSASTKISTNTIASFDFHSNFTNVENTNSSENQLIQENRKSSTLAKNDNNVLANFGKFGLASKLSKSIIIKTAFSGFYEFDRLFNGFSVNDDVIINSEDQKNKFKKQDLTFSFDVDMKLSNYFMPSISSDFKGVNEKIDIEFTPTTQIKRHINDYSTSLAFYGDNIFKKFDYEFKIGINTLKTEVSSFQNSSRLFYPIEFNLNYESRLNRLFFDYRRKAVFNDLESGINTIQPFNQVVIGNLELPSILGRVDHLEIGYNYNNLFDGTTFSMALAYDDARNELAKGFVAQENGITTLSYFATDISESYQLNGSFSKTFLQQNYPIKLDFQAKVKKSNIQIDQNGLTAFSEGISPSLKIESISKNLFNFRISSRFTYNEDIIDDFAFKSTFLNNSLALMVKNEKWYSKLSFIQEYNVLNEEVFKRFNINFNMTYTIGKMILSLDGRHLEELFAFIDNTAFNSQLSLQNGLVSNLVRNASLNYLIIGIKYNL</sequence>
<accession>A0A1M5P2P3</accession>
<keyword evidence="1" id="KW-0121">Carboxypeptidase</keyword>
<dbReference type="STRING" id="229205.SAMN05444372_11241"/>
<keyword evidence="1" id="KW-0378">Hydrolase</keyword>
<evidence type="ECO:0000313" key="1">
    <source>
        <dbReference type="EMBL" id="SHG96052.1"/>
    </source>
</evidence>
<dbReference type="InterPro" id="IPR008969">
    <property type="entry name" value="CarboxyPept-like_regulatory"/>
</dbReference>
<protein>
    <submittedName>
        <fullName evidence="1">Carboxypeptidase regulatory-like domain-containing protein</fullName>
    </submittedName>
</protein>
<dbReference type="Gene3D" id="2.60.40.1120">
    <property type="entry name" value="Carboxypeptidase-like, regulatory domain"/>
    <property type="match status" value="1"/>
</dbReference>
<dbReference type="AlphaFoldDB" id="A0A1M5P2P3"/>
<dbReference type="Pfam" id="PF13620">
    <property type="entry name" value="CarboxypepD_reg"/>
    <property type="match status" value="1"/>
</dbReference>
<proteinExistence type="predicted"/>